<dbReference type="PRINTS" id="PR00385">
    <property type="entry name" value="P450"/>
</dbReference>
<gene>
    <name evidence="16" type="ORF">DAEQUDRAFT_436758</name>
</gene>
<dbReference type="GO" id="GO:0020037">
    <property type="term" value="F:heme binding"/>
    <property type="evidence" value="ECO:0007669"/>
    <property type="project" value="InterPro"/>
</dbReference>
<comment type="subcellular location">
    <subcellularLocation>
        <location evidence="2">Membrane</location>
    </subcellularLocation>
</comment>
<proteinExistence type="inferred from homology"/>
<comment type="cofactor">
    <cofactor evidence="1 13">
        <name>heme</name>
        <dbReference type="ChEBI" id="CHEBI:30413"/>
    </cofactor>
</comment>
<dbReference type="PANTHER" id="PTHR46300:SF9">
    <property type="entry name" value="P450, PUTATIVE-RELATED"/>
    <property type="match status" value="1"/>
</dbReference>
<reference evidence="16 17" key="1">
    <citation type="journal article" date="2016" name="Mol. Biol. Evol.">
        <title>Comparative Genomics of Early-Diverging Mushroom-Forming Fungi Provides Insights into the Origins of Lignocellulose Decay Capabilities.</title>
        <authorList>
            <person name="Nagy L.G."/>
            <person name="Riley R."/>
            <person name="Tritt A."/>
            <person name="Adam C."/>
            <person name="Daum C."/>
            <person name="Floudas D."/>
            <person name="Sun H."/>
            <person name="Yadav J.S."/>
            <person name="Pangilinan J."/>
            <person name="Larsson K.H."/>
            <person name="Matsuura K."/>
            <person name="Barry K."/>
            <person name="Labutti K."/>
            <person name="Kuo R."/>
            <person name="Ohm R.A."/>
            <person name="Bhattacharya S.S."/>
            <person name="Shirouzu T."/>
            <person name="Yoshinaga Y."/>
            <person name="Martin F.M."/>
            <person name="Grigoriev I.V."/>
            <person name="Hibbett D.S."/>
        </authorList>
    </citation>
    <scope>NUCLEOTIDE SEQUENCE [LARGE SCALE GENOMIC DNA]</scope>
    <source>
        <strain evidence="16 17">L-15889</strain>
    </source>
</reference>
<keyword evidence="10 13" id="KW-0408">Iron</keyword>
<evidence type="ECO:0000256" key="2">
    <source>
        <dbReference type="ARBA" id="ARBA00004370"/>
    </source>
</evidence>
<dbReference type="PROSITE" id="PS00086">
    <property type="entry name" value="CYTOCHROME_P450"/>
    <property type="match status" value="1"/>
</dbReference>
<comment type="similarity">
    <text evidence="4 14">Belongs to the cytochrome P450 family.</text>
</comment>
<evidence type="ECO:0000313" key="16">
    <source>
        <dbReference type="EMBL" id="KZT66878.1"/>
    </source>
</evidence>
<dbReference type="InterPro" id="IPR002401">
    <property type="entry name" value="Cyt_P450_E_grp-I"/>
</dbReference>
<dbReference type="SUPFAM" id="SSF48264">
    <property type="entry name" value="Cytochrome P450"/>
    <property type="match status" value="1"/>
</dbReference>
<evidence type="ECO:0000256" key="6">
    <source>
        <dbReference type="ARBA" id="ARBA00022692"/>
    </source>
</evidence>
<keyword evidence="17" id="KW-1185">Reference proteome</keyword>
<dbReference type="AlphaFoldDB" id="A0A165NEJ3"/>
<dbReference type="EMBL" id="KV429083">
    <property type="protein sequence ID" value="KZT66878.1"/>
    <property type="molecule type" value="Genomic_DNA"/>
</dbReference>
<evidence type="ECO:0000256" key="12">
    <source>
        <dbReference type="ARBA" id="ARBA00023136"/>
    </source>
</evidence>
<keyword evidence="6" id="KW-0812">Transmembrane</keyword>
<evidence type="ECO:0000256" key="15">
    <source>
        <dbReference type="SAM" id="SignalP"/>
    </source>
</evidence>
<evidence type="ECO:0000256" key="8">
    <source>
        <dbReference type="ARBA" id="ARBA00022989"/>
    </source>
</evidence>
<keyword evidence="9 14" id="KW-0560">Oxidoreductase</keyword>
<organism evidence="16 17">
    <name type="scientific">Daedalea quercina L-15889</name>
    <dbReference type="NCBI Taxonomy" id="1314783"/>
    <lineage>
        <taxon>Eukaryota</taxon>
        <taxon>Fungi</taxon>
        <taxon>Dikarya</taxon>
        <taxon>Basidiomycota</taxon>
        <taxon>Agaricomycotina</taxon>
        <taxon>Agaricomycetes</taxon>
        <taxon>Polyporales</taxon>
        <taxon>Fomitopsis</taxon>
    </lineage>
</organism>
<evidence type="ECO:0000256" key="9">
    <source>
        <dbReference type="ARBA" id="ARBA00023002"/>
    </source>
</evidence>
<evidence type="ECO:0000256" key="1">
    <source>
        <dbReference type="ARBA" id="ARBA00001971"/>
    </source>
</evidence>
<dbReference type="GO" id="GO:0016705">
    <property type="term" value="F:oxidoreductase activity, acting on paired donors, with incorporation or reduction of molecular oxygen"/>
    <property type="evidence" value="ECO:0007669"/>
    <property type="project" value="InterPro"/>
</dbReference>
<dbReference type="PRINTS" id="PR00463">
    <property type="entry name" value="EP450I"/>
</dbReference>
<evidence type="ECO:0000256" key="11">
    <source>
        <dbReference type="ARBA" id="ARBA00023033"/>
    </source>
</evidence>
<keyword evidence="5 13" id="KW-0349">Heme</keyword>
<evidence type="ECO:0000256" key="14">
    <source>
        <dbReference type="RuleBase" id="RU000461"/>
    </source>
</evidence>
<keyword evidence="7 13" id="KW-0479">Metal-binding</keyword>
<evidence type="ECO:0000256" key="13">
    <source>
        <dbReference type="PIRSR" id="PIRSR602401-1"/>
    </source>
</evidence>
<sequence length="505" mass="56302">MATLGVVVALCIAAGLLWHLAQNRVESGLAPGPIGIPLLGNAWRLPAERSWIYLHSLCEQYGPIVGLRVFGNNMLVLDKLEDVQELLVKRSQNYSSRKPMVYAGKYRSSNERIVMLPYGPMLKKQRAAMHQMLNPKVVGAYDDLLEDAAMKLLSAIVADPSKPYISLKRFTSETLFTLIYGTQFGENNEDLRTILHIIETMIQDMHPFGHVVDMLPILDRLPDVLAPWRVEARRKNISDFQFYSRLLRDVKQKMDANTHVECFAARLWDSAKYIGIDERTMAYVAGSAFEGGTDNTAGVVLWFLVLALHFPAAVKKAQAELNEVLGSDGRTPPSFAHIGQLPNCVALVKEVFRWMPTAPLSFPHFSMKDDVYKGIKISAGTNVIPNIWAIHHDEELYPEPFEFKPERFLASTEDVRTDSLNEGHYAFGFGRRICPGQYFASKSAWIAIVRLAWAFNIDSPLGVNGNPILPDLGACRAGLTAEPKPFDVILTPRSAGHVQAIVQGS</sequence>
<dbReference type="GO" id="GO:0016020">
    <property type="term" value="C:membrane"/>
    <property type="evidence" value="ECO:0007669"/>
    <property type="project" value="UniProtKB-SubCell"/>
</dbReference>
<evidence type="ECO:0000313" key="17">
    <source>
        <dbReference type="Proteomes" id="UP000076727"/>
    </source>
</evidence>
<dbReference type="InterPro" id="IPR036396">
    <property type="entry name" value="Cyt_P450_sf"/>
</dbReference>
<dbReference type="OrthoDB" id="1055148at2759"/>
<dbReference type="STRING" id="1314783.A0A165NEJ3"/>
<dbReference type="InterPro" id="IPR001128">
    <property type="entry name" value="Cyt_P450"/>
</dbReference>
<dbReference type="InterPro" id="IPR017972">
    <property type="entry name" value="Cyt_P450_CS"/>
</dbReference>
<evidence type="ECO:0000256" key="4">
    <source>
        <dbReference type="ARBA" id="ARBA00010617"/>
    </source>
</evidence>
<evidence type="ECO:0000256" key="10">
    <source>
        <dbReference type="ARBA" id="ARBA00023004"/>
    </source>
</evidence>
<feature type="binding site" description="axial binding residue" evidence="13">
    <location>
        <position position="434"/>
    </location>
    <ligand>
        <name>heme</name>
        <dbReference type="ChEBI" id="CHEBI:30413"/>
    </ligand>
    <ligandPart>
        <name>Fe</name>
        <dbReference type="ChEBI" id="CHEBI:18248"/>
    </ligandPart>
</feature>
<protein>
    <submittedName>
        <fullName evidence="16">Cytochrome P450</fullName>
    </submittedName>
</protein>
<dbReference type="InterPro" id="IPR050364">
    <property type="entry name" value="Cytochrome_P450_fung"/>
</dbReference>
<dbReference type="GO" id="GO:0005506">
    <property type="term" value="F:iron ion binding"/>
    <property type="evidence" value="ECO:0007669"/>
    <property type="project" value="InterPro"/>
</dbReference>
<feature type="signal peptide" evidence="15">
    <location>
        <begin position="1"/>
        <end position="23"/>
    </location>
</feature>
<dbReference type="GO" id="GO:0004497">
    <property type="term" value="F:monooxygenase activity"/>
    <property type="evidence" value="ECO:0007669"/>
    <property type="project" value="UniProtKB-KW"/>
</dbReference>
<evidence type="ECO:0000256" key="3">
    <source>
        <dbReference type="ARBA" id="ARBA00005179"/>
    </source>
</evidence>
<evidence type="ECO:0000256" key="5">
    <source>
        <dbReference type="ARBA" id="ARBA00022617"/>
    </source>
</evidence>
<keyword evidence="8" id="KW-1133">Transmembrane helix</keyword>
<dbReference type="CDD" id="cd11065">
    <property type="entry name" value="CYP64-like"/>
    <property type="match status" value="1"/>
</dbReference>
<dbReference type="PANTHER" id="PTHR46300">
    <property type="entry name" value="P450, PUTATIVE (EUROFUNG)-RELATED-RELATED"/>
    <property type="match status" value="1"/>
</dbReference>
<dbReference type="Proteomes" id="UP000076727">
    <property type="component" value="Unassembled WGS sequence"/>
</dbReference>
<name>A0A165NEJ3_9APHY</name>
<keyword evidence="15" id="KW-0732">Signal</keyword>
<evidence type="ECO:0000256" key="7">
    <source>
        <dbReference type="ARBA" id="ARBA00022723"/>
    </source>
</evidence>
<keyword evidence="12" id="KW-0472">Membrane</keyword>
<keyword evidence="11 14" id="KW-0503">Monooxygenase</keyword>
<comment type="pathway">
    <text evidence="3">Secondary metabolite biosynthesis.</text>
</comment>
<feature type="chain" id="PRO_5007863185" evidence="15">
    <location>
        <begin position="24"/>
        <end position="505"/>
    </location>
</feature>
<dbReference type="Gene3D" id="1.10.630.10">
    <property type="entry name" value="Cytochrome P450"/>
    <property type="match status" value="1"/>
</dbReference>
<dbReference type="Pfam" id="PF00067">
    <property type="entry name" value="p450"/>
    <property type="match status" value="1"/>
</dbReference>
<accession>A0A165NEJ3</accession>